<proteinExistence type="predicted"/>
<evidence type="ECO:0000313" key="3">
    <source>
        <dbReference type="Proteomes" id="UP001642540"/>
    </source>
</evidence>
<name>A0ABP1S717_9HEXA</name>
<sequence>MGFSHNDSNEFFWWKKVISFTILLMQLDRFANTGSAIALFIVTAKALDITCIHFTNSIRDTQKTVTRTEVIQGFLMIRKAFSIVNHSLGPLLLIVVIMGNLGTCTNFVWAFKDSTISTLAKFGTFNFIIGFMYFIFISARASSRLSMLVRFLSIPDPSCRNRSFNILLKNIVTHEISTGNVGLKPWRVFVITFDFIAGMMIMLLSNAAMVLQNFGAIIAKRDFVNAEIDKENMNF</sequence>
<dbReference type="Proteomes" id="UP001642540">
    <property type="component" value="Unassembled WGS sequence"/>
</dbReference>
<evidence type="ECO:0000313" key="2">
    <source>
        <dbReference type="EMBL" id="CAL8144690.1"/>
    </source>
</evidence>
<protein>
    <submittedName>
        <fullName evidence="2">Uncharacterized protein</fullName>
    </submittedName>
</protein>
<keyword evidence="1" id="KW-1133">Transmembrane helix</keyword>
<keyword evidence="1" id="KW-0472">Membrane</keyword>
<keyword evidence="3" id="KW-1185">Reference proteome</keyword>
<keyword evidence="1" id="KW-0812">Transmembrane</keyword>
<organism evidence="2 3">
    <name type="scientific">Orchesella dallaii</name>
    <dbReference type="NCBI Taxonomy" id="48710"/>
    <lineage>
        <taxon>Eukaryota</taxon>
        <taxon>Metazoa</taxon>
        <taxon>Ecdysozoa</taxon>
        <taxon>Arthropoda</taxon>
        <taxon>Hexapoda</taxon>
        <taxon>Collembola</taxon>
        <taxon>Entomobryomorpha</taxon>
        <taxon>Entomobryoidea</taxon>
        <taxon>Orchesellidae</taxon>
        <taxon>Orchesellinae</taxon>
        <taxon>Orchesella</taxon>
    </lineage>
</organism>
<dbReference type="EMBL" id="CAXLJM020000161">
    <property type="protein sequence ID" value="CAL8144690.1"/>
    <property type="molecule type" value="Genomic_DNA"/>
</dbReference>
<comment type="caution">
    <text evidence="2">The sequence shown here is derived from an EMBL/GenBank/DDBJ whole genome shotgun (WGS) entry which is preliminary data.</text>
</comment>
<accession>A0ABP1S717</accession>
<gene>
    <name evidence="2" type="ORF">ODALV1_LOCUS30269</name>
</gene>
<reference evidence="2 3" key="1">
    <citation type="submission" date="2024-08" db="EMBL/GenBank/DDBJ databases">
        <authorList>
            <person name="Cucini C."/>
            <person name="Frati F."/>
        </authorList>
    </citation>
    <scope>NUCLEOTIDE SEQUENCE [LARGE SCALE GENOMIC DNA]</scope>
</reference>
<feature type="transmembrane region" description="Helical" evidence="1">
    <location>
        <begin position="91"/>
        <end position="111"/>
    </location>
</feature>
<feature type="transmembrane region" description="Helical" evidence="1">
    <location>
        <begin position="188"/>
        <end position="211"/>
    </location>
</feature>
<evidence type="ECO:0000256" key="1">
    <source>
        <dbReference type="SAM" id="Phobius"/>
    </source>
</evidence>
<feature type="transmembrane region" description="Helical" evidence="1">
    <location>
        <begin position="123"/>
        <end position="141"/>
    </location>
</feature>